<dbReference type="Gene3D" id="3.40.50.360">
    <property type="match status" value="1"/>
</dbReference>
<name>A0A964T6M7_9HYPH</name>
<dbReference type="AlphaFoldDB" id="A0A964T6M7"/>
<proteinExistence type="predicted"/>
<dbReference type="EMBL" id="SPKJ01000075">
    <property type="protein sequence ID" value="MYZ49453.1"/>
    <property type="molecule type" value="Genomic_DNA"/>
</dbReference>
<evidence type="ECO:0000259" key="1">
    <source>
        <dbReference type="Pfam" id="PF03358"/>
    </source>
</evidence>
<evidence type="ECO:0000313" key="3">
    <source>
        <dbReference type="Proteomes" id="UP000773614"/>
    </source>
</evidence>
<reference evidence="2" key="1">
    <citation type="submission" date="2019-03" db="EMBL/GenBank/DDBJ databases">
        <title>Afifella sp. nov., isolated from activated sludge.</title>
        <authorList>
            <person name="Li Q."/>
            <person name="Liu Y."/>
        </authorList>
    </citation>
    <scope>NUCLEOTIDE SEQUENCE</scope>
    <source>
        <strain evidence="2">L72</strain>
    </source>
</reference>
<organism evidence="2 3">
    <name type="scientific">Propylenella binzhouense</name>
    <dbReference type="NCBI Taxonomy" id="2555902"/>
    <lineage>
        <taxon>Bacteria</taxon>
        <taxon>Pseudomonadati</taxon>
        <taxon>Pseudomonadota</taxon>
        <taxon>Alphaproteobacteria</taxon>
        <taxon>Hyphomicrobiales</taxon>
        <taxon>Propylenellaceae</taxon>
        <taxon>Propylenella</taxon>
    </lineage>
</organism>
<dbReference type="PANTHER" id="PTHR30543:SF21">
    <property type="entry name" value="NAD(P)H-DEPENDENT FMN REDUCTASE LOT6"/>
    <property type="match status" value="1"/>
</dbReference>
<gene>
    <name evidence="2" type="ORF">E4O86_17220</name>
</gene>
<evidence type="ECO:0000313" key="2">
    <source>
        <dbReference type="EMBL" id="MYZ49453.1"/>
    </source>
</evidence>
<accession>A0A964T6M7</accession>
<comment type="caution">
    <text evidence="2">The sequence shown here is derived from an EMBL/GenBank/DDBJ whole genome shotgun (WGS) entry which is preliminary data.</text>
</comment>
<dbReference type="GO" id="GO:0010181">
    <property type="term" value="F:FMN binding"/>
    <property type="evidence" value="ECO:0007669"/>
    <property type="project" value="TreeGrafter"/>
</dbReference>
<dbReference type="PANTHER" id="PTHR30543">
    <property type="entry name" value="CHROMATE REDUCTASE"/>
    <property type="match status" value="1"/>
</dbReference>
<dbReference type="Pfam" id="PF03358">
    <property type="entry name" value="FMN_red"/>
    <property type="match status" value="1"/>
</dbReference>
<sequence>MPTPRLAVIIGSIRPNRFADHPAAWIAEIARKRGDFDVEIVDLKDYPMPIFAEAVSPAYGPSEDPVARRWQSKIAEFDAYVILAAEYGRGPTGALKNALDYSFKEWNNKPVSFVGYGGVGGARAVEQLRLNAIELQMAPIRTAVHIQLPVYLAVAKEGKSLAEFDFLNQNAEDMLDQLAWWAGALKAARQESARLAA</sequence>
<dbReference type="RefSeq" id="WP_161141794.1">
    <property type="nucleotide sequence ID" value="NZ_SPKJ01000075.1"/>
</dbReference>
<dbReference type="SUPFAM" id="SSF52218">
    <property type="entry name" value="Flavoproteins"/>
    <property type="match status" value="1"/>
</dbReference>
<dbReference type="InterPro" id="IPR029039">
    <property type="entry name" value="Flavoprotein-like_sf"/>
</dbReference>
<dbReference type="GO" id="GO:0005829">
    <property type="term" value="C:cytosol"/>
    <property type="evidence" value="ECO:0007669"/>
    <property type="project" value="TreeGrafter"/>
</dbReference>
<dbReference type="GO" id="GO:0016491">
    <property type="term" value="F:oxidoreductase activity"/>
    <property type="evidence" value="ECO:0007669"/>
    <property type="project" value="InterPro"/>
</dbReference>
<dbReference type="InterPro" id="IPR005025">
    <property type="entry name" value="FMN_Rdtase-like_dom"/>
</dbReference>
<dbReference type="OrthoDB" id="9812295at2"/>
<protein>
    <submittedName>
        <fullName evidence="2">NADPH-dependent oxidoreductase</fullName>
    </submittedName>
</protein>
<dbReference type="InterPro" id="IPR050712">
    <property type="entry name" value="NAD(P)H-dep_reductase"/>
</dbReference>
<feature type="domain" description="NADPH-dependent FMN reductase-like" evidence="1">
    <location>
        <begin position="5"/>
        <end position="145"/>
    </location>
</feature>
<dbReference type="Proteomes" id="UP000773614">
    <property type="component" value="Unassembled WGS sequence"/>
</dbReference>
<keyword evidence="3" id="KW-1185">Reference proteome</keyword>